<accession>A0AAQ1P268</accession>
<dbReference type="Pfam" id="PF11253">
    <property type="entry name" value="DUF3052"/>
    <property type="match status" value="1"/>
</dbReference>
<evidence type="ECO:0000313" key="2">
    <source>
        <dbReference type="Proteomes" id="UP000234460"/>
    </source>
</evidence>
<sequence>MAGYSGKSLGDKLGLKAGMKVYFKNLPEEVQKELKEHIKEIKIVKTVKGTLDYLHVFEKETKELKKQFPKLVENLAEKGMIWISWPKGSSKVPTDLNENIVREIGLELGIVDVKVCAVSEIWSGLKFYKRKK</sequence>
<gene>
    <name evidence="1" type="ORF">LMANV2_740013</name>
</gene>
<organism evidence="1 2">
    <name type="scientific">Leptospira interrogans serovar Manilae</name>
    <dbReference type="NCBI Taxonomy" id="214675"/>
    <lineage>
        <taxon>Bacteria</taxon>
        <taxon>Pseudomonadati</taxon>
        <taxon>Spirochaetota</taxon>
        <taxon>Spirochaetia</taxon>
        <taxon>Leptospirales</taxon>
        <taxon>Leptospiraceae</taxon>
        <taxon>Leptospira</taxon>
    </lineage>
</organism>
<evidence type="ECO:0008006" key="3">
    <source>
        <dbReference type="Google" id="ProtNLM"/>
    </source>
</evidence>
<dbReference type="Proteomes" id="UP000234460">
    <property type="component" value="Chromosome LMANV2"/>
</dbReference>
<dbReference type="EMBL" id="OEJX01000072">
    <property type="protein sequence ID" value="SOR63586.1"/>
    <property type="molecule type" value="Genomic_DNA"/>
</dbReference>
<reference evidence="1 2" key="1">
    <citation type="submission" date="2017-11" db="EMBL/GenBank/DDBJ databases">
        <authorList>
            <person name="Lechat P."/>
        </authorList>
    </citation>
    <scope>NUCLEOTIDE SEQUENCE [LARGE SCALE GENOMIC DNA]</scope>
    <source>
        <strain evidence="1">L495</strain>
    </source>
</reference>
<evidence type="ECO:0000313" key="1">
    <source>
        <dbReference type="EMBL" id="SOR63586.1"/>
    </source>
</evidence>
<proteinExistence type="predicted"/>
<dbReference type="RefSeq" id="WP_000929556.1">
    <property type="nucleotide sequence ID" value="NZ_CP011931.1"/>
</dbReference>
<comment type="caution">
    <text evidence="1">The sequence shown here is derived from an EMBL/GenBank/DDBJ whole genome shotgun (WGS) entry which is preliminary data.</text>
</comment>
<name>A0AAQ1P268_LEPIR</name>
<dbReference type="AlphaFoldDB" id="A0AAQ1P268"/>
<protein>
    <recommendedName>
        <fullName evidence="3">DUF3052 domain-containing protein</fullName>
    </recommendedName>
</protein>
<dbReference type="InterPro" id="IPR021412">
    <property type="entry name" value="DUF3052"/>
</dbReference>